<protein>
    <recommendedName>
        <fullName evidence="11">Myosin motor domain-containing protein</fullName>
    </recommendedName>
</protein>
<proteinExistence type="inferred from homology"/>
<evidence type="ECO:0000256" key="7">
    <source>
        <dbReference type="ARBA" id="ARBA00023203"/>
    </source>
</evidence>
<dbReference type="SUPFAM" id="SSF52540">
    <property type="entry name" value="P-loop containing nucleoside triphosphate hydrolases"/>
    <property type="match status" value="1"/>
</dbReference>
<dbReference type="GO" id="GO:0005737">
    <property type="term" value="C:cytoplasm"/>
    <property type="evidence" value="ECO:0007669"/>
    <property type="project" value="TreeGrafter"/>
</dbReference>
<dbReference type="GO" id="GO:0007015">
    <property type="term" value="P:actin filament organization"/>
    <property type="evidence" value="ECO:0007669"/>
    <property type="project" value="TreeGrafter"/>
</dbReference>
<dbReference type="PROSITE" id="PS51456">
    <property type="entry name" value="MYOSIN_MOTOR"/>
    <property type="match status" value="1"/>
</dbReference>
<dbReference type="EMBL" id="JABWUV010000002">
    <property type="protein sequence ID" value="KAF6379486.1"/>
    <property type="molecule type" value="Genomic_DNA"/>
</dbReference>
<evidence type="ECO:0000256" key="1">
    <source>
        <dbReference type="ARBA" id="ARBA00008314"/>
    </source>
</evidence>
<dbReference type="GO" id="GO:0000146">
    <property type="term" value="F:microfilament motor activity"/>
    <property type="evidence" value="ECO:0007669"/>
    <property type="project" value="TreeGrafter"/>
</dbReference>
<keyword evidence="6" id="KW-0505">Motor protein</keyword>
<dbReference type="InterPro" id="IPR027417">
    <property type="entry name" value="P-loop_NTPase"/>
</dbReference>
<dbReference type="GO" id="GO:0016459">
    <property type="term" value="C:myosin complex"/>
    <property type="evidence" value="ECO:0007669"/>
    <property type="project" value="UniProtKB-KW"/>
</dbReference>
<dbReference type="PANTHER" id="PTHR13140">
    <property type="entry name" value="MYOSIN"/>
    <property type="match status" value="1"/>
</dbReference>
<name>A0A7J8A026_MYOMY</name>
<feature type="coiled-coil region" evidence="9">
    <location>
        <begin position="308"/>
        <end position="384"/>
    </location>
</feature>
<evidence type="ECO:0000256" key="10">
    <source>
        <dbReference type="SAM" id="MobiDB-lite"/>
    </source>
</evidence>
<keyword evidence="5 8" id="KW-0518">Myosin</keyword>
<dbReference type="PANTHER" id="PTHR13140:SF857">
    <property type="entry name" value="MYOSIN-11"/>
    <property type="match status" value="1"/>
</dbReference>
<dbReference type="Gene3D" id="1.20.120.720">
    <property type="entry name" value="Myosin VI head, motor domain, U50 subdomain"/>
    <property type="match status" value="1"/>
</dbReference>
<dbReference type="Gene3D" id="1.20.58.530">
    <property type="match status" value="1"/>
</dbReference>
<evidence type="ECO:0000313" key="13">
    <source>
        <dbReference type="Proteomes" id="UP000527355"/>
    </source>
</evidence>
<feature type="region of interest" description="Disordered" evidence="10">
    <location>
        <begin position="502"/>
        <end position="525"/>
    </location>
</feature>
<dbReference type="InterPro" id="IPR036961">
    <property type="entry name" value="Kinesin_motor_dom_sf"/>
</dbReference>
<evidence type="ECO:0000259" key="11">
    <source>
        <dbReference type="PROSITE" id="PS51456"/>
    </source>
</evidence>
<gene>
    <name evidence="12" type="ORF">mMyoMyo1_013536</name>
</gene>
<dbReference type="AlphaFoldDB" id="A0A7J8A026"/>
<organism evidence="12 13">
    <name type="scientific">Myotis myotis</name>
    <name type="common">Greater mouse-eared bat</name>
    <name type="synonym">Vespertilio myotis</name>
    <dbReference type="NCBI Taxonomy" id="51298"/>
    <lineage>
        <taxon>Eukaryota</taxon>
        <taxon>Metazoa</taxon>
        <taxon>Chordata</taxon>
        <taxon>Craniata</taxon>
        <taxon>Vertebrata</taxon>
        <taxon>Euteleostomi</taxon>
        <taxon>Mammalia</taxon>
        <taxon>Eutheria</taxon>
        <taxon>Laurasiatheria</taxon>
        <taxon>Chiroptera</taxon>
        <taxon>Yangochiroptera</taxon>
        <taxon>Vespertilionidae</taxon>
        <taxon>Myotis</taxon>
    </lineage>
</organism>
<keyword evidence="13" id="KW-1185">Reference proteome</keyword>
<evidence type="ECO:0000256" key="6">
    <source>
        <dbReference type="ARBA" id="ARBA00023175"/>
    </source>
</evidence>
<dbReference type="PRINTS" id="PR00193">
    <property type="entry name" value="MYOSINHEAVY"/>
</dbReference>
<comment type="caution">
    <text evidence="8">Lacks conserved residue(s) required for the propagation of feature annotation.</text>
</comment>
<dbReference type="GO" id="GO:0051015">
    <property type="term" value="F:actin filament binding"/>
    <property type="evidence" value="ECO:0007669"/>
    <property type="project" value="TreeGrafter"/>
</dbReference>
<evidence type="ECO:0000256" key="2">
    <source>
        <dbReference type="ARBA" id="ARBA00022741"/>
    </source>
</evidence>
<evidence type="ECO:0000256" key="8">
    <source>
        <dbReference type="PROSITE-ProRule" id="PRU00782"/>
    </source>
</evidence>
<dbReference type="Gene3D" id="3.40.850.10">
    <property type="entry name" value="Kinesin motor domain"/>
    <property type="match status" value="1"/>
</dbReference>
<accession>A0A7J8A026</accession>
<evidence type="ECO:0000313" key="12">
    <source>
        <dbReference type="EMBL" id="KAF6379486.1"/>
    </source>
</evidence>
<dbReference type="Pfam" id="PF00063">
    <property type="entry name" value="Myosin_head"/>
    <property type="match status" value="1"/>
</dbReference>
<sequence>MGVVDLMAVKPEVMGWWEMGECVLDVQQEVEDEPEVKEEKLDTLEVKQKIDSGLVIKEEKVDESEVKEEKVKVKEEVIDCLKVKEEQKNNEEIKQEMFVGAKKAAFLMGVNSSELVKGLIHPRIKVGNDCVTRGQNIEQVTSAIGALCKSIYKRMFKWLVTRINRALDAKLPGQFFIGILNITGFEILDYNSLEQLCINLTNEKLQQFFNQHMLVLGQEDYIKEGIDWMSMGFGLDLQACIDLVEKDHTGNTKFKLFELKVQQLGQNLGFCILNLKAFPKSKLVSSRKVAEELLGSLEIAHTQYRLGITKEQETLANAEEQFQLLIKSKIQLEARVKALSAWVEEEAEINSELTARGRKLEDECSEFKKEIDDLETILVQSQKEKGATEHKFEGALEQERKVKMNVKGKGANWRAISSCTRRVWHLESSQLQLTEKLRKKELEMSQMNSKVEHEKDLVAQLQQMVKELQTQIQHLKEELEVRRITQIKVERDRADLTQELEDLNGRLGQAEGDSLASERKLRDRK</sequence>
<keyword evidence="4 9" id="KW-0175">Coiled coil</keyword>
<feature type="compositionally biased region" description="Basic and acidic residues" evidence="10">
    <location>
        <begin position="516"/>
        <end position="525"/>
    </location>
</feature>
<evidence type="ECO:0000256" key="5">
    <source>
        <dbReference type="ARBA" id="ARBA00023123"/>
    </source>
</evidence>
<dbReference type="GO" id="GO:0005524">
    <property type="term" value="F:ATP binding"/>
    <property type="evidence" value="ECO:0007669"/>
    <property type="project" value="UniProtKB-KW"/>
</dbReference>
<evidence type="ECO:0000256" key="4">
    <source>
        <dbReference type="ARBA" id="ARBA00023054"/>
    </source>
</evidence>
<dbReference type="InterPro" id="IPR001609">
    <property type="entry name" value="Myosin_head_motor_dom-like"/>
</dbReference>
<comment type="similarity">
    <text evidence="1 8">Belongs to the TRAFAC class myosin-kinesin ATPase superfamily. Myosin family.</text>
</comment>
<dbReference type="SMART" id="SM00242">
    <property type="entry name" value="MYSc"/>
    <property type="match status" value="1"/>
</dbReference>
<keyword evidence="2" id="KW-0547">Nucleotide-binding</keyword>
<dbReference type="GO" id="GO:0016020">
    <property type="term" value="C:membrane"/>
    <property type="evidence" value="ECO:0007669"/>
    <property type="project" value="TreeGrafter"/>
</dbReference>
<keyword evidence="3" id="KW-0067">ATP-binding</keyword>
<feature type="domain" description="Myosin motor" evidence="11">
    <location>
        <begin position="1"/>
        <end position="250"/>
    </location>
</feature>
<keyword evidence="7 8" id="KW-0009">Actin-binding</keyword>
<reference evidence="12 13" key="1">
    <citation type="journal article" date="2020" name="Nature">
        <title>Six reference-quality genomes reveal evolution of bat adaptations.</title>
        <authorList>
            <person name="Jebb D."/>
            <person name="Huang Z."/>
            <person name="Pippel M."/>
            <person name="Hughes G.M."/>
            <person name="Lavrichenko K."/>
            <person name="Devanna P."/>
            <person name="Winkler S."/>
            <person name="Jermiin L.S."/>
            <person name="Skirmuntt E.C."/>
            <person name="Katzourakis A."/>
            <person name="Burkitt-Gray L."/>
            <person name="Ray D.A."/>
            <person name="Sullivan K.A.M."/>
            <person name="Roscito J.G."/>
            <person name="Kirilenko B.M."/>
            <person name="Davalos L.M."/>
            <person name="Corthals A.P."/>
            <person name="Power M.L."/>
            <person name="Jones G."/>
            <person name="Ransome R.D."/>
            <person name="Dechmann D.K.N."/>
            <person name="Locatelli A.G."/>
            <person name="Puechmaille S.J."/>
            <person name="Fedrigo O."/>
            <person name="Jarvis E.D."/>
            <person name="Hiller M."/>
            <person name="Vernes S.C."/>
            <person name="Myers E.W."/>
            <person name="Teeling E.C."/>
        </authorList>
    </citation>
    <scope>NUCLEOTIDE SEQUENCE [LARGE SCALE GENOMIC DNA]</scope>
    <source>
        <strain evidence="12">MMyoMyo1</strain>
        <tissue evidence="12">Flight muscle</tissue>
    </source>
</reference>
<dbReference type="Proteomes" id="UP000527355">
    <property type="component" value="Unassembled WGS sequence"/>
</dbReference>
<comment type="caution">
    <text evidence="12">The sequence shown here is derived from an EMBL/GenBank/DDBJ whole genome shotgun (WGS) entry which is preliminary data.</text>
</comment>
<evidence type="ECO:0000256" key="3">
    <source>
        <dbReference type="ARBA" id="ARBA00022840"/>
    </source>
</evidence>
<evidence type="ECO:0000256" key="9">
    <source>
        <dbReference type="SAM" id="Coils"/>
    </source>
</evidence>